<evidence type="ECO:0000256" key="1">
    <source>
        <dbReference type="ARBA" id="ARBA00007074"/>
    </source>
</evidence>
<dbReference type="PANTHER" id="PTHR47359:SF3">
    <property type="entry name" value="NLP_P60 DOMAIN-CONTAINING PROTEIN-RELATED"/>
    <property type="match status" value="1"/>
</dbReference>
<evidence type="ECO:0000256" key="5">
    <source>
        <dbReference type="SAM" id="MobiDB-lite"/>
    </source>
</evidence>
<name>A0ABY5W4X1_9ACTN</name>
<evidence type="ECO:0000256" key="2">
    <source>
        <dbReference type="ARBA" id="ARBA00022670"/>
    </source>
</evidence>
<feature type="region of interest" description="Disordered" evidence="5">
    <location>
        <begin position="1"/>
        <end position="96"/>
    </location>
</feature>
<evidence type="ECO:0000256" key="3">
    <source>
        <dbReference type="ARBA" id="ARBA00022801"/>
    </source>
</evidence>
<evidence type="ECO:0000313" key="7">
    <source>
        <dbReference type="EMBL" id="UWP84425.1"/>
    </source>
</evidence>
<dbReference type="PANTHER" id="PTHR47359">
    <property type="entry name" value="PEPTIDOGLYCAN DL-ENDOPEPTIDASE CWLO"/>
    <property type="match status" value="1"/>
</dbReference>
<reference evidence="7" key="2">
    <citation type="submission" date="2022-09" db="EMBL/GenBank/DDBJ databases">
        <title>Biosynthetic gene clusters of Dactylosporangioum fulvum.</title>
        <authorList>
            <person name="Caradec T."/>
        </authorList>
    </citation>
    <scope>NUCLEOTIDE SEQUENCE</scope>
    <source>
        <strain evidence="7">NRRL B-16292</strain>
    </source>
</reference>
<feature type="domain" description="NlpC/P60" evidence="6">
    <location>
        <begin position="94"/>
        <end position="206"/>
    </location>
</feature>
<dbReference type="InterPro" id="IPR051794">
    <property type="entry name" value="PG_Endopeptidase_C40"/>
</dbReference>
<dbReference type="Pfam" id="PF00877">
    <property type="entry name" value="NLPC_P60"/>
    <property type="match status" value="1"/>
</dbReference>
<organism evidence="7 8">
    <name type="scientific">Dactylosporangium fulvum</name>
    <dbReference type="NCBI Taxonomy" id="53359"/>
    <lineage>
        <taxon>Bacteria</taxon>
        <taxon>Bacillati</taxon>
        <taxon>Actinomycetota</taxon>
        <taxon>Actinomycetes</taxon>
        <taxon>Micromonosporales</taxon>
        <taxon>Micromonosporaceae</taxon>
        <taxon>Dactylosporangium</taxon>
    </lineage>
</organism>
<dbReference type="PROSITE" id="PS51935">
    <property type="entry name" value="NLPC_P60"/>
    <property type="match status" value="1"/>
</dbReference>
<dbReference type="InterPro" id="IPR038765">
    <property type="entry name" value="Papain-like_cys_pep_sf"/>
</dbReference>
<proteinExistence type="inferred from homology"/>
<accession>A0ABY5W4X1</accession>
<dbReference type="InterPro" id="IPR000064">
    <property type="entry name" value="NLP_P60_dom"/>
</dbReference>
<dbReference type="EMBL" id="CP073720">
    <property type="protein sequence ID" value="UWP84425.1"/>
    <property type="molecule type" value="Genomic_DNA"/>
</dbReference>
<evidence type="ECO:0000259" key="6">
    <source>
        <dbReference type="PROSITE" id="PS51935"/>
    </source>
</evidence>
<dbReference type="RefSeq" id="WP_259862272.1">
    <property type="nucleotide sequence ID" value="NZ_BAAAST010000005.1"/>
</dbReference>
<gene>
    <name evidence="7" type="ORF">Dfulv_09375</name>
</gene>
<reference evidence="7" key="1">
    <citation type="submission" date="2021-04" db="EMBL/GenBank/DDBJ databases">
        <authorList>
            <person name="Hartkoorn R.C."/>
            <person name="Beaudoing E."/>
            <person name="Hot D."/>
        </authorList>
    </citation>
    <scope>NUCLEOTIDE SEQUENCE</scope>
    <source>
        <strain evidence="7">NRRL B-16292</strain>
    </source>
</reference>
<evidence type="ECO:0000313" key="8">
    <source>
        <dbReference type="Proteomes" id="UP001059617"/>
    </source>
</evidence>
<sequence>MFVGAAQEPARADRLVELRSVERRLRPAPPAAQVPERAPGPRRKVTERTAAPRAGGAGKSTAQRKATRSKPRTAAPPNRPRIRTTTTRPVQPAAGGDGTVVGFATAQVGKGYAFGSAGPDRFDCSGLVVAAYRRIGVSLPRTTGGLAGRGRPVGRGELRPGDLVFPSSGHVGIYIGGGRIVHASTERGGVKVSPIYDFRYARRIVG</sequence>
<dbReference type="Proteomes" id="UP001059617">
    <property type="component" value="Chromosome"/>
</dbReference>
<evidence type="ECO:0000256" key="4">
    <source>
        <dbReference type="ARBA" id="ARBA00022807"/>
    </source>
</evidence>
<feature type="compositionally biased region" description="Basic and acidic residues" evidence="5">
    <location>
        <begin position="10"/>
        <end position="25"/>
    </location>
</feature>
<dbReference type="Gene3D" id="3.90.1720.10">
    <property type="entry name" value="endopeptidase domain like (from Nostoc punctiforme)"/>
    <property type="match status" value="1"/>
</dbReference>
<comment type="similarity">
    <text evidence="1">Belongs to the peptidase C40 family.</text>
</comment>
<keyword evidence="3" id="KW-0378">Hydrolase</keyword>
<keyword evidence="2" id="KW-0645">Protease</keyword>
<keyword evidence="4" id="KW-0788">Thiol protease</keyword>
<keyword evidence="8" id="KW-1185">Reference proteome</keyword>
<dbReference type="SUPFAM" id="SSF54001">
    <property type="entry name" value="Cysteine proteinases"/>
    <property type="match status" value="1"/>
</dbReference>
<protein>
    <submittedName>
        <fullName evidence="7">C40 family peptidase</fullName>
    </submittedName>
</protein>